<name>A0ABC9TU89_CLOSY</name>
<protein>
    <submittedName>
        <fullName evidence="1">Uncharacterized protein</fullName>
    </submittedName>
</protein>
<proteinExistence type="predicted"/>
<evidence type="ECO:0000313" key="1">
    <source>
        <dbReference type="EMBL" id="ERI74945.1"/>
    </source>
</evidence>
<organism evidence="1 2">
    <name type="scientific">[Clostridium] symbiosum ATCC 14940</name>
    <dbReference type="NCBI Taxonomy" id="411472"/>
    <lineage>
        <taxon>Bacteria</taxon>
        <taxon>Bacillati</taxon>
        <taxon>Bacillota</taxon>
        <taxon>Clostridia</taxon>
        <taxon>Lachnospirales</taxon>
        <taxon>Lachnospiraceae</taxon>
        <taxon>Otoolea</taxon>
    </lineage>
</organism>
<dbReference type="AlphaFoldDB" id="A0ABC9TU89"/>
<dbReference type="Proteomes" id="UP000016491">
    <property type="component" value="Unassembled WGS sequence"/>
</dbReference>
<comment type="caution">
    <text evidence="1">The sequence shown here is derived from an EMBL/GenBank/DDBJ whole genome shotgun (WGS) entry which is preliminary data.</text>
</comment>
<evidence type="ECO:0000313" key="2">
    <source>
        <dbReference type="Proteomes" id="UP000016491"/>
    </source>
</evidence>
<gene>
    <name evidence="1" type="ORF">CLOSYM_03522</name>
</gene>
<sequence length="41" mass="4292">MRKGSGSRQSAHRAAILIKGGGLCAERAGYRKPNAVTVHSV</sequence>
<accession>A0ABC9TU89</accession>
<reference evidence="1 2" key="1">
    <citation type="submission" date="2013-07" db="EMBL/GenBank/DDBJ databases">
        <authorList>
            <person name="Weinstock G."/>
            <person name="Sodergren E."/>
            <person name="Wylie T."/>
            <person name="Fulton L."/>
            <person name="Fulton R."/>
            <person name="Fronick C."/>
            <person name="O'Laughlin M."/>
            <person name="Godfrey J."/>
            <person name="Miner T."/>
            <person name="Herter B."/>
            <person name="Appelbaum E."/>
            <person name="Cordes M."/>
            <person name="Lek S."/>
            <person name="Wollam A."/>
            <person name="Pepin K.H."/>
            <person name="Palsikar V.B."/>
            <person name="Mitreva M."/>
            <person name="Wilson R.K."/>
        </authorList>
    </citation>
    <scope>NUCLEOTIDE SEQUENCE [LARGE SCALE GENOMIC DNA]</scope>
    <source>
        <strain evidence="1 2">ATCC 14940</strain>
    </source>
</reference>
<dbReference type="EMBL" id="AWSU01000274">
    <property type="protein sequence ID" value="ERI74945.1"/>
    <property type="molecule type" value="Genomic_DNA"/>
</dbReference>